<dbReference type="GO" id="GO:0016020">
    <property type="term" value="C:membrane"/>
    <property type="evidence" value="ECO:0007669"/>
    <property type="project" value="UniProtKB-SubCell"/>
</dbReference>
<dbReference type="Proteomes" id="UP000335636">
    <property type="component" value="Unassembled WGS sequence"/>
</dbReference>
<comment type="caution">
    <text evidence="3">The sequence shown here is derived from an EMBL/GenBank/DDBJ whole genome shotgun (WGS) entry which is preliminary data.</text>
</comment>
<evidence type="ECO:0008006" key="5">
    <source>
        <dbReference type="Google" id="ProtNLM"/>
    </source>
</evidence>
<sequence>ATDKDTGNYSAMAYRLIIPPIKEGKEGFVVETYTGLIKTAMLFHNMRRSYFKFQVIATDNYGKGLSGKADVL</sequence>
<gene>
    <name evidence="3" type="ORF">MONAX_5E038663</name>
</gene>
<proteinExistence type="predicted"/>
<keyword evidence="2" id="KW-0472">Membrane</keyword>
<feature type="non-terminal residue" evidence="3">
    <location>
        <position position="1"/>
    </location>
</feature>
<dbReference type="GO" id="GO:0005509">
    <property type="term" value="F:calcium ion binding"/>
    <property type="evidence" value="ECO:0007669"/>
    <property type="project" value="InterPro"/>
</dbReference>
<feature type="non-terminal residue" evidence="3">
    <location>
        <position position="72"/>
    </location>
</feature>
<evidence type="ECO:0000256" key="2">
    <source>
        <dbReference type="ARBA" id="ARBA00023136"/>
    </source>
</evidence>
<dbReference type="SUPFAM" id="SSF49313">
    <property type="entry name" value="Cadherin-like"/>
    <property type="match status" value="1"/>
</dbReference>
<dbReference type="InterPro" id="IPR015919">
    <property type="entry name" value="Cadherin-like_sf"/>
</dbReference>
<organism evidence="3 4">
    <name type="scientific">Marmota monax</name>
    <name type="common">Woodchuck</name>
    <dbReference type="NCBI Taxonomy" id="9995"/>
    <lineage>
        <taxon>Eukaryota</taxon>
        <taxon>Metazoa</taxon>
        <taxon>Chordata</taxon>
        <taxon>Craniata</taxon>
        <taxon>Vertebrata</taxon>
        <taxon>Euteleostomi</taxon>
        <taxon>Mammalia</taxon>
        <taxon>Eutheria</taxon>
        <taxon>Euarchontoglires</taxon>
        <taxon>Glires</taxon>
        <taxon>Rodentia</taxon>
        <taxon>Sciuromorpha</taxon>
        <taxon>Sciuridae</taxon>
        <taxon>Xerinae</taxon>
        <taxon>Marmotini</taxon>
        <taxon>Marmota</taxon>
    </lineage>
</organism>
<comment type="subcellular location">
    <subcellularLocation>
        <location evidence="1">Membrane</location>
    </subcellularLocation>
</comment>
<accession>A0A5E4CWQ4</accession>
<evidence type="ECO:0000256" key="1">
    <source>
        <dbReference type="ARBA" id="ARBA00004370"/>
    </source>
</evidence>
<dbReference type="EMBL" id="CABDUW010002314">
    <property type="protein sequence ID" value="VTJ86284.1"/>
    <property type="molecule type" value="Genomic_DNA"/>
</dbReference>
<dbReference type="Gene3D" id="2.60.40.60">
    <property type="entry name" value="Cadherins"/>
    <property type="match status" value="1"/>
</dbReference>
<evidence type="ECO:0000313" key="4">
    <source>
        <dbReference type="Proteomes" id="UP000335636"/>
    </source>
</evidence>
<dbReference type="AlphaFoldDB" id="A0A5E4CWQ4"/>
<name>A0A5E4CWQ4_MARMO</name>
<evidence type="ECO:0000313" key="3">
    <source>
        <dbReference type="EMBL" id="VTJ86284.1"/>
    </source>
</evidence>
<keyword evidence="4" id="KW-1185">Reference proteome</keyword>
<protein>
    <recommendedName>
        <fullName evidence="5">Cadherin domain-containing protein</fullName>
    </recommendedName>
</protein>
<reference evidence="3" key="1">
    <citation type="submission" date="2019-04" db="EMBL/GenBank/DDBJ databases">
        <authorList>
            <person name="Alioto T."/>
            <person name="Alioto T."/>
        </authorList>
    </citation>
    <scope>NUCLEOTIDE SEQUENCE [LARGE SCALE GENOMIC DNA]</scope>
</reference>
<dbReference type="CDD" id="cd11304">
    <property type="entry name" value="Cadherin_repeat"/>
    <property type="match status" value="1"/>
</dbReference>